<name>A0ABS4U968_9CORY</name>
<proteinExistence type="predicted"/>
<comment type="caution">
    <text evidence="2">The sequence shown here is derived from an EMBL/GenBank/DDBJ whole genome shotgun (WGS) entry which is preliminary data.</text>
</comment>
<dbReference type="EMBL" id="JAGINY010000001">
    <property type="protein sequence ID" value="MBP2333068.1"/>
    <property type="molecule type" value="Genomic_DNA"/>
</dbReference>
<dbReference type="RefSeq" id="WP_209653636.1">
    <property type="nucleotide sequence ID" value="NZ_CP047357.1"/>
</dbReference>
<keyword evidence="3" id="KW-1185">Reference proteome</keyword>
<sequence length="68" mass="6848">MTATTRSTVAGLVWAAITAVALVAALSAVREPAPAPTPTTTTTATTTVTTPVAPCDHPGCPPWPSLDY</sequence>
<accession>A0ABS4U968</accession>
<protein>
    <submittedName>
        <fullName evidence="2">Uncharacterized protein</fullName>
    </submittedName>
</protein>
<gene>
    <name evidence="2" type="ORF">JOF33_001767</name>
</gene>
<evidence type="ECO:0000256" key="1">
    <source>
        <dbReference type="SAM" id="MobiDB-lite"/>
    </source>
</evidence>
<evidence type="ECO:0000313" key="3">
    <source>
        <dbReference type="Proteomes" id="UP001519305"/>
    </source>
</evidence>
<feature type="compositionally biased region" description="Low complexity" evidence="1">
    <location>
        <begin position="38"/>
        <end position="54"/>
    </location>
</feature>
<organism evidence="2 3">
    <name type="scientific">Corynebacterium freneyi</name>
    <dbReference type="NCBI Taxonomy" id="134034"/>
    <lineage>
        <taxon>Bacteria</taxon>
        <taxon>Bacillati</taxon>
        <taxon>Actinomycetota</taxon>
        <taxon>Actinomycetes</taxon>
        <taxon>Mycobacteriales</taxon>
        <taxon>Corynebacteriaceae</taxon>
        <taxon>Corynebacterium</taxon>
    </lineage>
</organism>
<dbReference type="Proteomes" id="UP001519305">
    <property type="component" value="Unassembled WGS sequence"/>
</dbReference>
<feature type="compositionally biased region" description="Pro residues" evidence="1">
    <location>
        <begin position="59"/>
        <end position="68"/>
    </location>
</feature>
<evidence type="ECO:0000313" key="2">
    <source>
        <dbReference type="EMBL" id="MBP2333068.1"/>
    </source>
</evidence>
<feature type="region of interest" description="Disordered" evidence="1">
    <location>
        <begin position="30"/>
        <end position="68"/>
    </location>
</feature>
<reference evidence="2 3" key="1">
    <citation type="submission" date="2021-03" db="EMBL/GenBank/DDBJ databases">
        <title>Sequencing the genomes of 1000 actinobacteria strains.</title>
        <authorList>
            <person name="Klenk H.-P."/>
        </authorList>
    </citation>
    <scope>NUCLEOTIDE SEQUENCE [LARGE SCALE GENOMIC DNA]</scope>
    <source>
        <strain evidence="2 3">DSM 44506</strain>
    </source>
</reference>